<name>A0A813EY82_POLGL</name>
<evidence type="ECO:0000256" key="10">
    <source>
        <dbReference type="ARBA" id="ARBA00049929"/>
    </source>
</evidence>
<gene>
    <name evidence="13" type="ORF">PGLA1383_LOCUS24203</name>
</gene>
<comment type="subcellular location">
    <subcellularLocation>
        <location evidence="1">Mitochondrion</location>
    </subcellularLocation>
</comment>
<proteinExistence type="inferred from homology"/>
<dbReference type="HAMAP" id="MF_00140_B">
    <property type="entry name" value="Trp_tRNA_synth_B"/>
    <property type="match status" value="1"/>
</dbReference>
<dbReference type="SUPFAM" id="SSF52374">
    <property type="entry name" value="Nucleotidylyl transferase"/>
    <property type="match status" value="1"/>
</dbReference>
<dbReference type="NCBIfam" id="TIGR00233">
    <property type="entry name" value="trpS"/>
    <property type="match status" value="1"/>
</dbReference>
<dbReference type="InterPro" id="IPR001412">
    <property type="entry name" value="aa-tRNA-synth_I_CS"/>
</dbReference>
<dbReference type="GO" id="GO:0005524">
    <property type="term" value="F:ATP binding"/>
    <property type="evidence" value="ECO:0007669"/>
    <property type="project" value="UniProtKB-KW"/>
</dbReference>
<dbReference type="GO" id="GO:0006436">
    <property type="term" value="P:tryptophanyl-tRNA aminoacylation"/>
    <property type="evidence" value="ECO:0007669"/>
    <property type="project" value="InterPro"/>
</dbReference>
<dbReference type="EC" id="6.1.1.2" evidence="3"/>
<dbReference type="Gene3D" id="1.10.240.10">
    <property type="entry name" value="Tyrosyl-Transfer RNA Synthetase"/>
    <property type="match status" value="1"/>
</dbReference>
<evidence type="ECO:0000256" key="6">
    <source>
        <dbReference type="ARBA" id="ARBA00022840"/>
    </source>
</evidence>
<dbReference type="InterPro" id="IPR014729">
    <property type="entry name" value="Rossmann-like_a/b/a_fold"/>
</dbReference>
<dbReference type="InterPro" id="IPR050203">
    <property type="entry name" value="Trp-tRNA_synthetase"/>
</dbReference>
<dbReference type="PANTHER" id="PTHR43766">
    <property type="entry name" value="TRYPTOPHAN--TRNA LIGASE, MITOCHONDRIAL"/>
    <property type="match status" value="1"/>
</dbReference>
<dbReference type="PANTHER" id="PTHR43766:SF1">
    <property type="entry name" value="TRYPTOPHAN--TRNA LIGASE, MITOCHONDRIAL"/>
    <property type="match status" value="1"/>
</dbReference>
<feature type="region of interest" description="Disordered" evidence="12">
    <location>
        <begin position="124"/>
        <end position="154"/>
    </location>
</feature>
<evidence type="ECO:0000256" key="9">
    <source>
        <dbReference type="ARBA" id="ARBA00030268"/>
    </source>
</evidence>
<accession>A0A813EY82</accession>
<evidence type="ECO:0000313" key="13">
    <source>
        <dbReference type="EMBL" id="CAE8606218.1"/>
    </source>
</evidence>
<dbReference type="EMBL" id="CAJNNV010018828">
    <property type="protein sequence ID" value="CAE8606218.1"/>
    <property type="molecule type" value="Genomic_DNA"/>
</dbReference>
<evidence type="ECO:0000256" key="1">
    <source>
        <dbReference type="ARBA" id="ARBA00004173"/>
    </source>
</evidence>
<dbReference type="GO" id="GO:0005739">
    <property type="term" value="C:mitochondrion"/>
    <property type="evidence" value="ECO:0007669"/>
    <property type="project" value="UniProtKB-SubCell"/>
</dbReference>
<comment type="catalytic activity">
    <reaction evidence="10">
        <text>tRNA(Trp) + L-tryptophan + ATP = L-tryptophyl-tRNA(Trp) + AMP + diphosphate + H(+)</text>
        <dbReference type="Rhea" id="RHEA:24080"/>
        <dbReference type="Rhea" id="RHEA-COMP:9671"/>
        <dbReference type="Rhea" id="RHEA-COMP:9705"/>
        <dbReference type="ChEBI" id="CHEBI:15378"/>
        <dbReference type="ChEBI" id="CHEBI:30616"/>
        <dbReference type="ChEBI" id="CHEBI:33019"/>
        <dbReference type="ChEBI" id="CHEBI:57912"/>
        <dbReference type="ChEBI" id="CHEBI:78442"/>
        <dbReference type="ChEBI" id="CHEBI:78535"/>
        <dbReference type="ChEBI" id="CHEBI:456215"/>
        <dbReference type="EC" id="6.1.1.2"/>
    </reaction>
</comment>
<dbReference type="OMA" id="GWGQFKP"/>
<feature type="compositionally biased region" description="Low complexity" evidence="12">
    <location>
        <begin position="41"/>
        <end position="57"/>
    </location>
</feature>
<dbReference type="Proteomes" id="UP000654075">
    <property type="component" value="Unassembled WGS sequence"/>
</dbReference>
<evidence type="ECO:0000256" key="7">
    <source>
        <dbReference type="ARBA" id="ARBA00022917"/>
    </source>
</evidence>
<organism evidence="13 14">
    <name type="scientific">Polarella glacialis</name>
    <name type="common">Dinoflagellate</name>
    <dbReference type="NCBI Taxonomy" id="89957"/>
    <lineage>
        <taxon>Eukaryota</taxon>
        <taxon>Sar</taxon>
        <taxon>Alveolata</taxon>
        <taxon>Dinophyceae</taxon>
        <taxon>Suessiales</taxon>
        <taxon>Suessiaceae</taxon>
        <taxon>Polarella</taxon>
    </lineage>
</organism>
<sequence length="485" mass="52549">AMATPLSGGSQSGAHRPAAVLTVATLVALSSRSVPARTFVSPPSASHSSHSRAAASRLRPVSVASAGTEAPGRPVAGVSCSLAGCSLLALLACQSSRRDASAGSQHRGRRRRAVVCFAAGDAGPPSLEDSANPAKTAETSSGSEEAPSGRKQRVLSGVQPTGDLHLGNYFGAIRQWVDMQNDYECFFCVVDLHAITVPHNPKDLRRATLSTAASYLAAGIDPDRSTVFVQSSVPQHSQLSWLLNTQTPMGWVTNMTQYKEKAVKFNQKVGLGLLAYPVLMAADILLYQADKVPVGEDQFEHLCLTRDIAERMNREYSKFNYKKRRLFKVPEALIGKQGARVMSLADGRRKMSKSDPNEDTRINVVDEADAIKRKVKRCTTDTIVGIELNNPDRPEAANLLKLLALVTESTPEEAEASCRDDNWGTFKGKLTEALVEYLTPIQSRYKRLLGDETYLKERLEVGQIRAREVAGETLSNVEKAMGIGL</sequence>
<keyword evidence="8 11" id="KW-0030">Aminoacyl-tRNA synthetase</keyword>
<protein>
    <recommendedName>
        <fullName evidence="3">tryptophan--tRNA ligase</fullName>
        <ecNumber evidence="3">6.1.1.2</ecNumber>
    </recommendedName>
    <alternativeName>
        <fullName evidence="9">Tryptophanyl-tRNA synthetase</fullName>
    </alternativeName>
</protein>
<evidence type="ECO:0000313" key="14">
    <source>
        <dbReference type="Proteomes" id="UP000654075"/>
    </source>
</evidence>
<feature type="non-terminal residue" evidence="13">
    <location>
        <position position="485"/>
    </location>
</feature>
<evidence type="ECO:0000256" key="4">
    <source>
        <dbReference type="ARBA" id="ARBA00022598"/>
    </source>
</evidence>
<dbReference type="InterPro" id="IPR002306">
    <property type="entry name" value="Trp-tRNA-ligase"/>
</dbReference>
<evidence type="ECO:0000256" key="12">
    <source>
        <dbReference type="SAM" id="MobiDB-lite"/>
    </source>
</evidence>
<dbReference type="FunFam" id="1.10.240.10:FF:000002">
    <property type="entry name" value="Tryptophan--tRNA ligase"/>
    <property type="match status" value="1"/>
</dbReference>
<evidence type="ECO:0000256" key="8">
    <source>
        <dbReference type="ARBA" id="ARBA00023146"/>
    </source>
</evidence>
<evidence type="ECO:0000256" key="2">
    <source>
        <dbReference type="ARBA" id="ARBA00005594"/>
    </source>
</evidence>
<comment type="caution">
    <text evidence="13">The sequence shown here is derived from an EMBL/GenBank/DDBJ whole genome shotgun (WGS) entry which is preliminary data.</text>
</comment>
<dbReference type="OrthoDB" id="15808at2759"/>
<evidence type="ECO:0000256" key="11">
    <source>
        <dbReference type="RuleBase" id="RU363036"/>
    </source>
</evidence>
<dbReference type="PROSITE" id="PS00178">
    <property type="entry name" value="AA_TRNA_LIGASE_I"/>
    <property type="match status" value="1"/>
</dbReference>
<reference evidence="13" key="1">
    <citation type="submission" date="2021-02" db="EMBL/GenBank/DDBJ databases">
        <authorList>
            <person name="Dougan E. K."/>
            <person name="Rhodes N."/>
            <person name="Thang M."/>
            <person name="Chan C."/>
        </authorList>
    </citation>
    <scope>NUCLEOTIDE SEQUENCE</scope>
</reference>
<dbReference type="InterPro" id="IPR024109">
    <property type="entry name" value="Trp-tRNA-ligase_bac-type"/>
</dbReference>
<keyword evidence="6 11" id="KW-0067">ATP-binding</keyword>
<keyword evidence="5 11" id="KW-0547">Nucleotide-binding</keyword>
<dbReference type="GO" id="GO:0004830">
    <property type="term" value="F:tryptophan-tRNA ligase activity"/>
    <property type="evidence" value="ECO:0007669"/>
    <property type="project" value="UniProtKB-EC"/>
</dbReference>
<dbReference type="PRINTS" id="PR01039">
    <property type="entry name" value="TRNASYNTHTRP"/>
</dbReference>
<dbReference type="Gene3D" id="3.40.50.620">
    <property type="entry name" value="HUPs"/>
    <property type="match status" value="1"/>
</dbReference>
<evidence type="ECO:0000256" key="3">
    <source>
        <dbReference type="ARBA" id="ARBA00013161"/>
    </source>
</evidence>
<keyword evidence="4 11" id="KW-0436">Ligase</keyword>
<keyword evidence="14" id="KW-1185">Reference proteome</keyword>
<comment type="similarity">
    <text evidence="2 11">Belongs to the class-I aminoacyl-tRNA synthetase family.</text>
</comment>
<dbReference type="CDD" id="cd00806">
    <property type="entry name" value="TrpRS_core"/>
    <property type="match status" value="1"/>
</dbReference>
<dbReference type="InterPro" id="IPR002305">
    <property type="entry name" value="aa-tRNA-synth_Ic"/>
</dbReference>
<feature type="region of interest" description="Disordered" evidence="12">
    <location>
        <begin position="38"/>
        <end position="58"/>
    </location>
</feature>
<dbReference type="AlphaFoldDB" id="A0A813EY82"/>
<keyword evidence="7 11" id="KW-0648">Protein biosynthesis</keyword>
<dbReference type="Pfam" id="PF00579">
    <property type="entry name" value="tRNA-synt_1b"/>
    <property type="match status" value="1"/>
</dbReference>
<evidence type="ECO:0000256" key="5">
    <source>
        <dbReference type="ARBA" id="ARBA00022741"/>
    </source>
</evidence>